<dbReference type="InterPro" id="IPR003399">
    <property type="entry name" value="Mce/MlaD"/>
</dbReference>
<dbReference type="PANTHER" id="PTHR36698:SF2">
    <property type="entry name" value="MCE_MLAD DOMAIN-CONTAINING PROTEIN"/>
    <property type="match status" value="1"/>
</dbReference>
<evidence type="ECO:0000313" key="4">
    <source>
        <dbReference type="Proteomes" id="UP000824366"/>
    </source>
</evidence>
<dbReference type="EMBL" id="AP024238">
    <property type="protein sequence ID" value="BCO29487.1"/>
    <property type="molecule type" value="Genomic_DNA"/>
</dbReference>
<gene>
    <name evidence="3" type="ORF">MIZ03_4410</name>
</gene>
<evidence type="ECO:0000259" key="2">
    <source>
        <dbReference type="Pfam" id="PF02470"/>
    </source>
</evidence>
<dbReference type="PANTHER" id="PTHR36698">
    <property type="entry name" value="BLL5892 PROTEIN"/>
    <property type="match status" value="1"/>
</dbReference>
<sequence length="324" mass="34268">MENKSHALAAGSFVLLLTATLISLAVWLTRDTRELDTYELAGTVNISGLQPQASVRYLGVPVGKVSAIRLDPQTPGQVLVQISVDDSAPITTRTFATLGFQGVTGLAFIQLDDAPAPAGAAATPEPLPPNSRLLLKPGLMSKLTDRGERLLGQLEQSSERVNQLLSADNQRTFMNAISHIDQAAAELQQLTAQARSSLPALAQSSQDTLDVLKATSLRVGDSADAARTSARAFQRVTERMYAPGGTLDQLSLGADILVTTGQTLRVNTLPRVDQAVLDAARTTRQLGDLTQTLIDNPQALLLGKPSVAPGPGEPGFTAPADQRH</sequence>
<keyword evidence="4" id="KW-1185">Reference proteome</keyword>
<reference evidence="3 4" key="1">
    <citation type="journal article" date="2021" name="Microbiol. Spectr.">
        <title>A Single Bacterium Capable of Oxidation and Reduction of Iron at Circumneutral pH.</title>
        <authorList>
            <person name="Kato S."/>
            <person name="Ohkuma M."/>
        </authorList>
    </citation>
    <scope>NUCLEOTIDE SEQUENCE [LARGE SCALE GENOMIC DNA]</scope>
    <source>
        <strain evidence="3 4">MIZ03</strain>
    </source>
</reference>
<evidence type="ECO:0000313" key="3">
    <source>
        <dbReference type="EMBL" id="BCO29487.1"/>
    </source>
</evidence>
<dbReference type="Proteomes" id="UP000824366">
    <property type="component" value="Chromosome"/>
</dbReference>
<protein>
    <recommendedName>
        <fullName evidence="2">Mce/MlaD domain-containing protein</fullName>
    </recommendedName>
</protein>
<organism evidence="3 4">
    <name type="scientific">Rhodoferax lithotrophicus</name>
    <dbReference type="NCBI Taxonomy" id="2798804"/>
    <lineage>
        <taxon>Bacteria</taxon>
        <taxon>Pseudomonadati</taxon>
        <taxon>Pseudomonadota</taxon>
        <taxon>Betaproteobacteria</taxon>
        <taxon>Burkholderiales</taxon>
        <taxon>Comamonadaceae</taxon>
        <taxon>Rhodoferax</taxon>
    </lineage>
</organism>
<accession>A0ABN6DBV2</accession>
<evidence type="ECO:0000256" key="1">
    <source>
        <dbReference type="SAM" id="MobiDB-lite"/>
    </source>
</evidence>
<dbReference type="Pfam" id="PF02470">
    <property type="entry name" value="MlaD"/>
    <property type="match status" value="1"/>
</dbReference>
<feature type="domain" description="Mce/MlaD" evidence="2">
    <location>
        <begin position="44"/>
        <end position="113"/>
    </location>
</feature>
<name>A0ABN6DBV2_9BURK</name>
<feature type="region of interest" description="Disordered" evidence="1">
    <location>
        <begin position="303"/>
        <end position="324"/>
    </location>
</feature>
<dbReference type="RefSeq" id="WP_223905560.1">
    <property type="nucleotide sequence ID" value="NZ_AP024238.1"/>
</dbReference>
<proteinExistence type="predicted"/>